<evidence type="ECO:0000313" key="2">
    <source>
        <dbReference type="Proteomes" id="UP000249334"/>
    </source>
</evidence>
<name>A0ABX9CEQ3_9ACTN</name>
<reference evidence="1 2" key="1">
    <citation type="submission" date="2018-03" db="EMBL/GenBank/DDBJ databases">
        <title>Genomic framework for the identification of Micromonospora saelicesensis and Micromonospora noduli.</title>
        <authorList>
            <person name="Riesco R."/>
            <person name="Trujillo M.E."/>
        </authorList>
    </citation>
    <scope>NUCLEOTIDE SEQUENCE [LARGE SCALE GENOMIC DNA]</scope>
    <source>
        <strain evidence="1 2">GAR05</strain>
    </source>
</reference>
<accession>A0ABX9CEQ3</accession>
<proteinExistence type="predicted"/>
<protein>
    <submittedName>
        <fullName evidence="1">Uncharacterized protein</fullName>
    </submittedName>
</protein>
<dbReference type="EMBL" id="PXXW01000035">
    <property type="protein sequence ID" value="RAN95371.1"/>
    <property type="molecule type" value="Genomic_DNA"/>
</dbReference>
<dbReference type="Proteomes" id="UP000249334">
    <property type="component" value="Unassembled WGS sequence"/>
</dbReference>
<gene>
    <name evidence="1" type="ORF">GAR05_04347</name>
</gene>
<keyword evidence="2" id="KW-1185">Reference proteome</keyword>
<comment type="caution">
    <text evidence="1">The sequence shown here is derived from an EMBL/GenBank/DDBJ whole genome shotgun (WGS) entry which is preliminary data.</text>
</comment>
<evidence type="ECO:0000313" key="1">
    <source>
        <dbReference type="EMBL" id="RAN95371.1"/>
    </source>
</evidence>
<sequence>MPSAYVWTTSKVSRSACGIGPMESASRAGPLSLAPTRTQVTAVVTVLTPEEWIPATGLSRVRELIRGAQPFTDMG</sequence>
<organism evidence="1 2">
    <name type="scientific">Micromonospora saelicesensis</name>
    <dbReference type="NCBI Taxonomy" id="285676"/>
    <lineage>
        <taxon>Bacteria</taxon>
        <taxon>Bacillati</taxon>
        <taxon>Actinomycetota</taxon>
        <taxon>Actinomycetes</taxon>
        <taxon>Micromonosporales</taxon>
        <taxon>Micromonosporaceae</taxon>
        <taxon>Micromonospora</taxon>
    </lineage>
</organism>